<gene>
    <name evidence="2" type="ORF">Sradi_4252900</name>
</gene>
<dbReference type="Pfam" id="PF12530">
    <property type="entry name" value="DUF3730"/>
    <property type="match status" value="1"/>
</dbReference>
<name>A0AAW2P509_SESRA</name>
<organism evidence="2">
    <name type="scientific">Sesamum radiatum</name>
    <name type="common">Black benniseed</name>
    <dbReference type="NCBI Taxonomy" id="300843"/>
    <lineage>
        <taxon>Eukaryota</taxon>
        <taxon>Viridiplantae</taxon>
        <taxon>Streptophyta</taxon>
        <taxon>Embryophyta</taxon>
        <taxon>Tracheophyta</taxon>
        <taxon>Spermatophyta</taxon>
        <taxon>Magnoliopsida</taxon>
        <taxon>eudicotyledons</taxon>
        <taxon>Gunneridae</taxon>
        <taxon>Pentapetalae</taxon>
        <taxon>asterids</taxon>
        <taxon>lamiids</taxon>
        <taxon>Lamiales</taxon>
        <taxon>Pedaliaceae</taxon>
        <taxon>Sesamum</taxon>
    </lineage>
</organism>
<dbReference type="InterPro" id="IPR045163">
    <property type="entry name" value="Focadhesin/RST1"/>
</dbReference>
<dbReference type="PANTHER" id="PTHR16212:SF4">
    <property type="entry name" value="FOCADHESIN"/>
    <property type="match status" value="1"/>
</dbReference>
<evidence type="ECO:0000259" key="1">
    <source>
        <dbReference type="Pfam" id="PF12530"/>
    </source>
</evidence>
<reference evidence="2" key="1">
    <citation type="submission" date="2020-06" db="EMBL/GenBank/DDBJ databases">
        <authorList>
            <person name="Li T."/>
            <person name="Hu X."/>
            <person name="Zhang T."/>
            <person name="Song X."/>
            <person name="Zhang H."/>
            <person name="Dai N."/>
            <person name="Sheng W."/>
            <person name="Hou X."/>
            <person name="Wei L."/>
        </authorList>
    </citation>
    <scope>NUCLEOTIDE SEQUENCE</scope>
    <source>
        <strain evidence="2">G02</strain>
        <tissue evidence="2">Leaf</tissue>
    </source>
</reference>
<reference evidence="2" key="2">
    <citation type="journal article" date="2024" name="Plant">
        <title>Genomic evolution and insights into agronomic trait innovations of Sesamum species.</title>
        <authorList>
            <person name="Miao H."/>
            <person name="Wang L."/>
            <person name="Qu L."/>
            <person name="Liu H."/>
            <person name="Sun Y."/>
            <person name="Le M."/>
            <person name="Wang Q."/>
            <person name="Wei S."/>
            <person name="Zheng Y."/>
            <person name="Lin W."/>
            <person name="Duan Y."/>
            <person name="Cao H."/>
            <person name="Xiong S."/>
            <person name="Wang X."/>
            <person name="Wei L."/>
            <person name="Li C."/>
            <person name="Ma Q."/>
            <person name="Ju M."/>
            <person name="Zhao R."/>
            <person name="Li G."/>
            <person name="Mu C."/>
            <person name="Tian Q."/>
            <person name="Mei H."/>
            <person name="Zhang T."/>
            <person name="Gao T."/>
            <person name="Zhang H."/>
        </authorList>
    </citation>
    <scope>NUCLEOTIDE SEQUENCE</scope>
    <source>
        <strain evidence="2">G02</strain>
    </source>
</reference>
<dbReference type="AlphaFoldDB" id="A0AAW2P509"/>
<dbReference type="PANTHER" id="PTHR16212">
    <property type="entry name" value="FOCADHESIN FAMILY MEMBER"/>
    <property type="match status" value="1"/>
</dbReference>
<sequence>MPVILCAVASVYLLHQMGNSAIDVLAIGSNVEPKLGVPLLLMILFYNHILSTKEKDNDFHDMQGMLHPSGIVQYDAERDICISIAVSIRDVCKRNPDRGVDIILSVADVHAKYEDAVVDICASLQLSRNCLLALLSVQSWKPFMQRWLRSCTMVLEAKEDRALLDKTSKAANDILKVLPASSHMIKSVASNFLLNWLSQYEHEYRQWSAAISLGLISSCLHVTDHKQKFKNINGLLEALRFLGLLSGSCCKYMPVLVADKNNVLTDLPATLSSLLLGTGWGVIADLVASYVWKSTERIYDWARHVKRGGYVPGSQPIDRTENHMADFLLQVMHHTCVSLKQYLPVEKQLGLANMVVT</sequence>
<accession>A0AAW2P509</accession>
<dbReference type="GO" id="GO:0060147">
    <property type="term" value="P:regulation of post-transcriptional gene silencing"/>
    <property type="evidence" value="ECO:0007669"/>
    <property type="project" value="InterPro"/>
</dbReference>
<dbReference type="EMBL" id="JACGWJ010000018">
    <property type="protein sequence ID" value="KAL0351037.1"/>
    <property type="molecule type" value="Genomic_DNA"/>
</dbReference>
<proteinExistence type="predicted"/>
<evidence type="ECO:0000313" key="2">
    <source>
        <dbReference type="EMBL" id="KAL0351037.1"/>
    </source>
</evidence>
<dbReference type="InterPro" id="IPR022542">
    <property type="entry name" value="FOCAD/RST1_DUF3730"/>
</dbReference>
<comment type="caution">
    <text evidence="2">The sequence shown here is derived from an EMBL/GenBank/DDBJ whole genome shotgun (WGS) entry which is preliminary data.</text>
</comment>
<feature type="domain" description="DUF3730" evidence="1">
    <location>
        <begin position="53"/>
        <end position="120"/>
    </location>
</feature>
<protein>
    <submittedName>
        <fullName evidence="2">Protein RST1</fullName>
    </submittedName>
</protein>